<feature type="domain" description="C3H1-type" evidence="3">
    <location>
        <begin position="412"/>
        <end position="439"/>
    </location>
</feature>
<dbReference type="Proteomes" id="UP001305647">
    <property type="component" value="Unassembled WGS sequence"/>
</dbReference>
<evidence type="ECO:0000313" key="5">
    <source>
        <dbReference type="Proteomes" id="UP001305647"/>
    </source>
</evidence>
<dbReference type="Pfam" id="PF25543">
    <property type="entry name" value="zf-CCCH_tandem"/>
    <property type="match status" value="1"/>
</dbReference>
<evidence type="ECO:0000256" key="2">
    <source>
        <dbReference type="SAM" id="MobiDB-lite"/>
    </source>
</evidence>
<feature type="compositionally biased region" description="Low complexity" evidence="2">
    <location>
        <begin position="343"/>
        <end position="352"/>
    </location>
</feature>
<dbReference type="InterPro" id="IPR000571">
    <property type="entry name" value="Znf_CCCH"/>
</dbReference>
<reference evidence="4" key="1">
    <citation type="journal article" date="2023" name="Mol. Phylogenet. Evol.">
        <title>Genome-scale phylogeny and comparative genomics of the fungal order Sordariales.</title>
        <authorList>
            <person name="Hensen N."/>
            <person name="Bonometti L."/>
            <person name="Westerberg I."/>
            <person name="Brannstrom I.O."/>
            <person name="Guillou S."/>
            <person name="Cros-Aarteil S."/>
            <person name="Calhoun S."/>
            <person name="Haridas S."/>
            <person name="Kuo A."/>
            <person name="Mondo S."/>
            <person name="Pangilinan J."/>
            <person name="Riley R."/>
            <person name="LaButti K."/>
            <person name="Andreopoulos B."/>
            <person name="Lipzen A."/>
            <person name="Chen C."/>
            <person name="Yan M."/>
            <person name="Daum C."/>
            <person name="Ng V."/>
            <person name="Clum A."/>
            <person name="Steindorff A."/>
            <person name="Ohm R.A."/>
            <person name="Martin F."/>
            <person name="Silar P."/>
            <person name="Natvig D.O."/>
            <person name="Lalanne C."/>
            <person name="Gautier V."/>
            <person name="Ament-Velasquez S.L."/>
            <person name="Kruys A."/>
            <person name="Hutchinson M.I."/>
            <person name="Powell A.J."/>
            <person name="Barry K."/>
            <person name="Miller A.N."/>
            <person name="Grigoriev I.V."/>
            <person name="Debuchy R."/>
            <person name="Gladieux P."/>
            <person name="Hiltunen Thoren M."/>
            <person name="Johannesson H."/>
        </authorList>
    </citation>
    <scope>NUCLEOTIDE SEQUENCE</scope>
    <source>
        <strain evidence="4">CBS 757.83</strain>
    </source>
</reference>
<feature type="region of interest" description="Disordered" evidence="2">
    <location>
        <begin position="274"/>
        <end position="352"/>
    </location>
</feature>
<sequence length="511" mass="56648">MSRYDAGEGPDPAQPYVAPLQAWEAFVHDRGRIENDLYVAYVNLLTRYREKLDECEREKRNAMLWEKEQRMSERELNSLKTVAESSPFAFVVVDGDGAVFREDLISRGEDGGIEAAHELHQQLKTYFHDQPQFCNIDTIFVHVVLSLEGLSRALHNSGAINPPDYGALTKFARGFARAQPLFTFTDVGYGKEQADHKVRKLFEVMEKNIQCRCLVLAGCHDNGYATFLESFRGNQKICLLETTPPAADFRKFTFKRVAFPSVFRSEPLLSRSTFPPGFTPATGMTPFTPGSMTSPSILSPGSGIGINPLPSPAVTASNESPRPTHPAPVAPAPIAAPKPEPQPSMASTANTASSYATVGRSSAPLTINIAAQKKPAVTRLFIQLNKHDERVDIPLTKPDPNAVKSLDDRRQMSGMNLCNRYHLANSCKNANCSFYHGERLNPAEILALRHKTRNLVCSSGHYCREIACNLGHHCPNPGSCYFGEDCRFSEMHGMDITPTIKIYEDGNREVL</sequence>
<reference evidence="4" key="2">
    <citation type="submission" date="2023-05" db="EMBL/GenBank/DDBJ databases">
        <authorList>
            <consortium name="Lawrence Berkeley National Laboratory"/>
            <person name="Steindorff A."/>
            <person name="Hensen N."/>
            <person name="Bonometti L."/>
            <person name="Westerberg I."/>
            <person name="Brannstrom I.O."/>
            <person name="Guillou S."/>
            <person name="Cros-Aarteil S."/>
            <person name="Calhoun S."/>
            <person name="Haridas S."/>
            <person name="Kuo A."/>
            <person name="Mondo S."/>
            <person name="Pangilinan J."/>
            <person name="Riley R."/>
            <person name="Labutti K."/>
            <person name="Andreopoulos B."/>
            <person name="Lipzen A."/>
            <person name="Chen C."/>
            <person name="Yanf M."/>
            <person name="Daum C."/>
            <person name="Ng V."/>
            <person name="Clum A."/>
            <person name="Ohm R."/>
            <person name="Martin F."/>
            <person name="Silar P."/>
            <person name="Natvig D."/>
            <person name="Lalanne C."/>
            <person name="Gautier V."/>
            <person name="Ament-Velasquez S.L."/>
            <person name="Kruys A."/>
            <person name="Hutchinson M.I."/>
            <person name="Powell A.J."/>
            <person name="Barry K."/>
            <person name="Miller A.N."/>
            <person name="Grigoriev I.V."/>
            <person name="Debuchy R."/>
            <person name="Gladieux P."/>
            <person name="Thoren M.H."/>
            <person name="Johannesson H."/>
        </authorList>
    </citation>
    <scope>NUCLEOTIDE SEQUENCE</scope>
    <source>
        <strain evidence="4">CBS 757.83</strain>
    </source>
</reference>
<keyword evidence="1" id="KW-0479">Metal-binding</keyword>
<feature type="zinc finger region" description="C3H1-type" evidence="1">
    <location>
        <begin position="412"/>
        <end position="439"/>
    </location>
</feature>
<gene>
    <name evidence="4" type="ORF">N658DRAFT_498825</name>
</gene>
<dbReference type="Pfam" id="PF25540">
    <property type="entry name" value="DUF7923"/>
    <property type="match status" value="1"/>
</dbReference>
<dbReference type="PANTHER" id="PTHR37543">
    <property type="entry name" value="CCCH ZINC FINGER DNA BINDING PROTEIN (AFU_ORTHOLOGUE AFUA_5G12760)"/>
    <property type="match status" value="1"/>
</dbReference>
<keyword evidence="1" id="KW-0863">Zinc-finger</keyword>
<dbReference type="Pfam" id="PF25542">
    <property type="entry name" value="zf-CCCH_12"/>
    <property type="match status" value="1"/>
</dbReference>
<keyword evidence="1" id="KW-0862">Zinc</keyword>
<feature type="compositionally biased region" description="Low complexity" evidence="2">
    <location>
        <begin position="294"/>
        <end position="308"/>
    </location>
</feature>
<feature type="compositionally biased region" description="Pro residues" evidence="2">
    <location>
        <begin position="323"/>
        <end position="342"/>
    </location>
</feature>
<evidence type="ECO:0000256" key="1">
    <source>
        <dbReference type="PROSITE-ProRule" id="PRU00723"/>
    </source>
</evidence>
<dbReference type="GO" id="GO:0008270">
    <property type="term" value="F:zinc ion binding"/>
    <property type="evidence" value="ECO:0007669"/>
    <property type="project" value="UniProtKB-KW"/>
</dbReference>
<keyword evidence="5" id="KW-1185">Reference proteome</keyword>
<dbReference type="PROSITE" id="PS50103">
    <property type="entry name" value="ZF_C3H1"/>
    <property type="match status" value="1"/>
</dbReference>
<comment type="caution">
    <text evidence="4">The sequence shown here is derived from an EMBL/GenBank/DDBJ whole genome shotgun (WGS) entry which is preliminary data.</text>
</comment>
<organism evidence="4 5">
    <name type="scientific">Parathielavia hyrcaniae</name>
    <dbReference type="NCBI Taxonomy" id="113614"/>
    <lineage>
        <taxon>Eukaryota</taxon>
        <taxon>Fungi</taxon>
        <taxon>Dikarya</taxon>
        <taxon>Ascomycota</taxon>
        <taxon>Pezizomycotina</taxon>
        <taxon>Sordariomycetes</taxon>
        <taxon>Sordariomycetidae</taxon>
        <taxon>Sordariales</taxon>
        <taxon>Chaetomiaceae</taxon>
        <taxon>Parathielavia</taxon>
    </lineage>
</organism>
<proteinExistence type="predicted"/>
<accession>A0AAN6PW11</accession>
<dbReference type="EMBL" id="MU863653">
    <property type="protein sequence ID" value="KAK4099009.1"/>
    <property type="molecule type" value="Genomic_DNA"/>
</dbReference>
<dbReference type="AlphaFoldDB" id="A0AAN6PW11"/>
<protein>
    <recommendedName>
        <fullName evidence="3">C3H1-type domain-containing protein</fullName>
    </recommendedName>
</protein>
<evidence type="ECO:0000313" key="4">
    <source>
        <dbReference type="EMBL" id="KAK4099009.1"/>
    </source>
</evidence>
<dbReference type="InterPro" id="IPR057683">
    <property type="entry name" value="DUF7923"/>
</dbReference>
<evidence type="ECO:0000259" key="3">
    <source>
        <dbReference type="PROSITE" id="PS50103"/>
    </source>
</evidence>
<name>A0AAN6PW11_9PEZI</name>
<dbReference type="InterPro" id="IPR057654">
    <property type="entry name" value="Znf-CCCH_tandem"/>
</dbReference>
<dbReference type="PANTHER" id="PTHR37543:SF1">
    <property type="entry name" value="CCCH ZINC FINGER DNA BINDING PROTEIN (AFU_ORTHOLOGUE AFUA_5G12760)"/>
    <property type="match status" value="1"/>
</dbReference>